<name>A0A5J4V941_9EUKA</name>
<gene>
    <name evidence="2" type="ORF">EZS28_025425</name>
</gene>
<accession>A0A5J4V941</accession>
<organism evidence="2 3">
    <name type="scientific">Streblomastix strix</name>
    <dbReference type="NCBI Taxonomy" id="222440"/>
    <lineage>
        <taxon>Eukaryota</taxon>
        <taxon>Metamonada</taxon>
        <taxon>Preaxostyla</taxon>
        <taxon>Oxymonadida</taxon>
        <taxon>Streblomastigidae</taxon>
        <taxon>Streblomastix</taxon>
    </lineage>
</organism>
<dbReference type="InterPro" id="IPR042266">
    <property type="entry name" value="PPPDE_sf"/>
</dbReference>
<dbReference type="EMBL" id="SNRW01008741">
    <property type="protein sequence ID" value="KAA6379048.1"/>
    <property type="molecule type" value="Genomic_DNA"/>
</dbReference>
<evidence type="ECO:0000313" key="2">
    <source>
        <dbReference type="EMBL" id="KAA6379048.1"/>
    </source>
</evidence>
<protein>
    <submittedName>
        <fullName evidence="2">Uncharacterized protein</fullName>
    </submittedName>
</protein>
<feature type="region of interest" description="Disordered" evidence="1">
    <location>
        <begin position="87"/>
        <end position="119"/>
    </location>
</feature>
<dbReference type="AlphaFoldDB" id="A0A5J4V941"/>
<proteinExistence type="predicted"/>
<comment type="caution">
    <text evidence="2">The sequence shown here is derived from an EMBL/GenBank/DDBJ whole genome shotgun (WGS) entry which is preliminary data.</text>
</comment>
<dbReference type="Proteomes" id="UP000324800">
    <property type="component" value="Unassembled WGS sequence"/>
</dbReference>
<feature type="compositionally biased region" description="Low complexity" evidence="1">
    <location>
        <begin position="148"/>
        <end position="159"/>
    </location>
</feature>
<feature type="compositionally biased region" description="Polar residues" evidence="1">
    <location>
        <begin position="91"/>
        <end position="118"/>
    </location>
</feature>
<evidence type="ECO:0000256" key="1">
    <source>
        <dbReference type="SAM" id="MobiDB-lite"/>
    </source>
</evidence>
<evidence type="ECO:0000313" key="3">
    <source>
        <dbReference type="Proteomes" id="UP000324800"/>
    </source>
</evidence>
<dbReference type="Gene3D" id="3.90.1720.30">
    <property type="entry name" value="PPPDE domains"/>
    <property type="match status" value="1"/>
</dbReference>
<reference evidence="2 3" key="1">
    <citation type="submission" date="2019-03" db="EMBL/GenBank/DDBJ databases">
        <title>Single cell metagenomics reveals metabolic interactions within the superorganism composed of flagellate Streblomastix strix and complex community of Bacteroidetes bacteria on its surface.</title>
        <authorList>
            <person name="Treitli S.C."/>
            <person name="Kolisko M."/>
            <person name="Husnik F."/>
            <person name="Keeling P."/>
            <person name="Hampl V."/>
        </authorList>
    </citation>
    <scope>NUCLEOTIDE SEQUENCE [LARGE SCALE GENOMIC DNA]</scope>
    <source>
        <strain evidence="2">ST1C</strain>
    </source>
</reference>
<sequence>MYSIAQGSGQTPIQLSVYKLLLNGQDINMPSIGMGIYHSAVQIENIEVSFGGNGGSGSDQTGGIPSWVNRPANIGKKFLPENIGIIHPPKSSDQGITPPTKKQSPSPIFSQVQGQASPSAIAEPQNIQYHNQNIPAPTYQILKPPQKPQQNDKPINQPQYNGNQQLSAYPSIDALPSYPKQYEQNSSVLPKPGSYYNQQQQQFVLPQPSSHSTQPYKLPSPISFQYIDRPFQVPQLQSNDQQTVFQNVQPTANTYQNKKS</sequence>
<feature type="region of interest" description="Disordered" evidence="1">
    <location>
        <begin position="138"/>
        <end position="165"/>
    </location>
</feature>